<evidence type="ECO:0000313" key="1">
    <source>
        <dbReference type="EMBL" id="KAJ8126854.1"/>
    </source>
</evidence>
<accession>A0ACC2JHL5</accession>
<protein>
    <submittedName>
        <fullName evidence="1">Uncharacterized protein</fullName>
    </submittedName>
</protein>
<name>A0ACC2JHL5_9PEZI</name>
<organism evidence="1 2">
    <name type="scientific">Lasiodiplodia mahajangana</name>
    <dbReference type="NCBI Taxonomy" id="1108764"/>
    <lineage>
        <taxon>Eukaryota</taxon>
        <taxon>Fungi</taxon>
        <taxon>Dikarya</taxon>
        <taxon>Ascomycota</taxon>
        <taxon>Pezizomycotina</taxon>
        <taxon>Dothideomycetes</taxon>
        <taxon>Dothideomycetes incertae sedis</taxon>
        <taxon>Botryosphaeriales</taxon>
        <taxon>Botryosphaeriaceae</taxon>
        <taxon>Lasiodiplodia</taxon>
    </lineage>
</organism>
<comment type="caution">
    <text evidence="1">The sequence shown here is derived from an EMBL/GenBank/DDBJ whole genome shotgun (WGS) entry which is preliminary data.</text>
</comment>
<evidence type="ECO:0000313" key="2">
    <source>
        <dbReference type="Proteomes" id="UP001153332"/>
    </source>
</evidence>
<keyword evidence="2" id="KW-1185">Reference proteome</keyword>
<dbReference type="Proteomes" id="UP001153332">
    <property type="component" value="Unassembled WGS sequence"/>
</dbReference>
<dbReference type="EMBL" id="JAPUUL010001667">
    <property type="protein sequence ID" value="KAJ8126854.1"/>
    <property type="molecule type" value="Genomic_DNA"/>
</dbReference>
<proteinExistence type="predicted"/>
<gene>
    <name evidence="1" type="ORF">O1611_g6783</name>
</gene>
<sequence>MSHTDSMDMGSDACSTHMLWNWDTIGSCFLADSWQIQNEGMMAATCIGVFLLAIMLEFSRRVGKEYDQYILRQFQQHANSRAAMSRLDDGCCSDGPRSGSQTVTFRATPIQQLIRSVIHAVAFGIAYILMLIAMAFNGYVIIVIIIGAGFGKFLCDWMTQKVVVGAPASLLTKGLESGEEATMCCG</sequence>
<reference evidence="1" key="1">
    <citation type="submission" date="2022-12" db="EMBL/GenBank/DDBJ databases">
        <title>Genome Sequence of Lasiodiplodia mahajangana.</title>
        <authorList>
            <person name="Buettner E."/>
        </authorList>
    </citation>
    <scope>NUCLEOTIDE SEQUENCE</scope>
    <source>
        <strain evidence="1">VT137</strain>
    </source>
</reference>